<feature type="region of interest" description="Disordered" evidence="3">
    <location>
        <begin position="1"/>
        <end position="52"/>
    </location>
</feature>
<dbReference type="Proteomes" id="UP001303373">
    <property type="component" value="Chromosome 10"/>
</dbReference>
<keyword evidence="5" id="KW-1185">Reference proteome</keyword>
<organism evidence="4 5">
    <name type="scientific">Acrodontium crateriforme</name>
    <dbReference type="NCBI Taxonomy" id="150365"/>
    <lineage>
        <taxon>Eukaryota</taxon>
        <taxon>Fungi</taxon>
        <taxon>Dikarya</taxon>
        <taxon>Ascomycota</taxon>
        <taxon>Pezizomycotina</taxon>
        <taxon>Dothideomycetes</taxon>
        <taxon>Dothideomycetidae</taxon>
        <taxon>Mycosphaerellales</taxon>
        <taxon>Teratosphaeriaceae</taxon>
        <taxon>Acrodontium</taxon>
    </lineage>
</organism>
<feature type="compositionally biased region" description="Basic and acidic residues" evidence="3">
    <location>
        <begin position="1"/>
        <end position="16"/>
    </location>
</feature>
<keyword evidence="1" id="KW-0853">WD repeat</keyword>
<sequence>MADHNMDLHDQVHDEEQHEDDNAMLDPDEADETIEQDDDAAMDSGEDDDNDDEDMMQHEIQLQNDSQAHFDLHSDSLFCIAQHPTNPAIVATGGGDDRAFIWDSTPLPGPVLPRSYETEPAAAPVERESLQALAVLDGQDESVNAIAFTLPGGEYVVTGTLAGTLSAYKTPTSQTNKVVSVGTAKEVEEINWIQPCPSAAHPNTIALGASDGSVWVYEVGSAGLTIIQTFFLHQAPCTAGAWTPDGKLLATVSEDSSFYVWDAFGDAAAAGIKDASGGQAVVGLTGVDERFRVDGGLYSVAISPGGGIAAVGGAGGHIRIIGLPRLGAASAASTDKGGQGARAKAGGAKQAAQPSAANVGQAGQILAALQAQSDGVETLDFSQPPLTLLAAGSVDGSIALFDAAHNFAIRRSIPEAHADEDAAQAVIQVQFVKTPLGTANPNGHVLTSAGNDGVVRRWDVRGGTAATNKGFMGEWKGHRGGGEGGGILGFAQGGGGKRIVTAGDDGVALVFDM</sequence>
<dbReference type="InterPro" id="IPR001680">
    <property type="entry name" value="WD40_rpt"/>
</dbReference>
<feature type="compositionally biased region" description="Acidic residues" evidence="3">
    <location>
        <begin position="17"/>
        <end position="52"/>
    </location>
</feature>
<evidence type="ECO:0000256" key="1">
    <source>
        <dbReference type="ARBA" id="ARBA00022574"/>
    </source>
</evidence>
<dbReference type="PANTHER" id="PTHR19857:SF8">
    <property type="entry name" value="ANGIO-ASSOCIATED MIGRATORY CELL PROTEIN"/>
    <property type="match status" value="1"/>
</dbReference>
<evidence type="ECO:0000256" key="3">
    <source>
        <dbReference type="SAM" id="MobiDB-lite"/>
    </source>
</evidence>
<reference evidence="4 5" key="1">
    <citation type="submission" date="2023-11" db="EMBL/GenBank/DDBJ databases">
        <title>An acidophilic fungus is an integral part of prey digestion in a carnivorous sundew plant.</title>
        <authorList>
            <person name="Tsai I.J."/>
        </authorList>
    </citation>
    <scope>NUCLEOTIDE SEQUENCE [LARGE SCALE GENOMIC DNA]</scope>
    <source>
        <strain evidence="4">169a</strain>
    </source>
</reference>
<evidence type="ECO:0000313" key="4">
    <source>
        <dbReference type="EMBL" id="WPH03170.1"/>
    </source>
</evidence>
<evidence type="ECO:0000313" key="5">
    <source>
        <dbReference type="Proteomes" id="UP001303373"/>
    </source>
</evidence>
<dbReference type="AlphaFoldDB" id="A0AAQ3M928"/>
<evidence type="ECO:0008006" key="6">
    <source>
        <dbReference type="Google" id="ProtNLM"/>
    </source>
</evidence>
<gene>
    <name evidence="4" type="ORF">R9X50_00604600</name>
</gene>
<dbReference type="InterPro" id="IPR036322">
    <property type="entry name" value="WD40_repeat_dom_sf"/>
</dbReference>
<accession>A0AAQ3M928</accession>
<dbReference type="SUPFAM" id="SSF50978">
    <property type="entry name" value="WD40 repeat-like"/>
    <property type="match status" value="1"/>
</dbReference>
<dbReference type="EMBL" id="CP138589">
    <property type="protein sequence ID" value="WPH03170.1"/>
    <property type="molecule type" value="Genomic_DNA"/>
</dbReference>
<dbReference type="InterPro" id="IPR015943">
    <property type="entry name" value="WD40/YVTN_repeat-like_dom_sf"/>
</dbReference>
<dbReference type="PANTHER" id="PTHR19857">
    <property type="entry name" value="MITOCHONDRIAL DIVISION PROTEIN 1-RELATED"/>
    <property type="match status" value="1"/>
</dbReference>
<dbReference type="SMART" id="SM00320">
    <property type="entry name" value="WD40"/>
    <property type="match status" value="8"/>
</dbReference>
<dbReference type="Pfam" id="PF00400">
    <property type="entry name" value="WD40"/>
    <property type="match status" value="2"/>
</dbReference>
<proteinExistence type="predicted"/>
<protein>
    <recommendedName>
        <fullName evidence="6">WD40 repeat-like protein</fullName>
    </recommendedName>
</protein>
<name>A0AAQ3M928_9PEZI</name>
<keyword evidence="2" id="KW-0677">Repeat</keyword>
<evidence type="ECO:0000256" key="2">
    <source>
        <dbReference type="ARBA" id="ARBA00022737"/>
    </source>
</evidence>
<dbReference type="Gene3D" id="2.130.10.10">
    <property type="entry name" value="YVTN repeat-like/Quinoprotein amine dehydrogenase"/>
    <property type="match status" value="1"/>
</dbReference>
<dbReference type="InterPro" id="IPR051179">
    <property type="entry name" value="WD_repeat_multifunction"/>
</dbReference>